<dbReference type="PROSITE" id="PS50977">
    <property type="entry name" value="HTH_TETR_2"/>
    <property type="match status" value="1"/>
</dbReference>
<keyword evidence="3" id="KW-0804">Transcription</keyword>
<keyword evidence="2 4" id="KW-0238">DNA-binding</keyword>
<dbReference type="InterPro" id="IPR036271">
    <property type="entry name" value="Tet_transcr_reg_TetR-rel_C_sf"/>
</dbReference>
<dbReference type="InterPro" id="IPR001647">
    <property type="entry name" value="HTH_TetR"/>
</dbReference>
<dbReference type="InterPro" id="IPR009057">
    <property type="entry name" value="Homeodomain-like_sf"/>
</dbReference>
<sequence>MAVQDRSCATRQTIIAGAAEVFEKSGYGRASLIQVAERAQVTKGALYFHFASKQDLAKAVIEEQHRLVVHDGLTVLQEGRPPLDAMIVMCREFGHRLLHDPVVRAGIRLTFEASSFGRSVHEPYEDWIRVMENLATRAITDGAIREGIAPSVLAKFVVASFTGVQMVSDVRTGREDVMERIRDMWQILLPGIQRDMSPDRIGRLLDLIPRNCQAETEH</sequence>
<evidence type="ECO:0000313" key="6">
    <source>
        <dbReference type="EMBL" id="SDR04598.1"/>
    </source>
</evidence>
<feature type="DNA-binding region" description="H-T-H motif" evidence="4">
    <location>
        <begin position="31"/>
        <end position="50"/>
    </location>
</feature>
<dbReference type="GO" id="GO:0003700">
    <property type="term" value="F:DNA-binding transcription factor activity"/>
    <property type="evidence" value="ECO:0007669"/>
    <property type="project" value="TreeGrafter"/>
</dbReference>
<evidence type="ECO:0000256" key="3">
    <source>
        <dbReference type="ARBA" id="ARBA00023163"/>
    </source>
</evidence>
<evidence type="ECO:0000256" key="2">
    <source>
        <dbReference type="ARBA" id="ARBA00023125"/>
    </source>
</evidence>
<dbReference type="Gene3D" id="1.10.357.10">
    <property type="entry name" value="Tetracycline Repressor, domain 2"/>
    <property type="match status" value="1"/>
</dbReference>
<name>A0A1H1FV23_9MICC</name>
<dbReference type="AlphaFoldDB" id="A0A1H1FV23"/>
<keyword evidence="7" id="KW-1185">Reference proteome</keyword>
<evidence type="ECO:0000259" key="5">
    <source>
        <dbReference type="PROSITE" id="PS50977"/>
    </source>
</evidence>
<protein>
    <submittedName>
        <fullName evidence="6">DNA-binding transcriptional regulator, AcrR family</fullName>
    </submittedName>
</protein>
<dbReference type="InterPro" id="IPR047923">
    <property type="entry name" value="ArpA-like"/>
</dbReference>
<keyword evidence="1" id="KW-0805">Transcription regulation</keyword>
<dbReference type="SUPFAM" id="SSF48498">
    <property type="entry name" value="Tetracyclin repressor-like, C-terminal domain"/>
    <property type="match status" value="1"/>
</dbReference>
<dbReference type="PROSITE" id="PS01081">
    <property type="entry name" value="HTH_TETR_1"/>
    <property type="match status" value="1"/>
</dbReference>
<dbReference type="PANTHER" id="PTHR30055:SF234">
    <property type="entry name" value="HTH-TYPE TRANSCRIPTIONAL REGULATOR BETI"/>
    <property type="match status" value="1"/>
</dbReference>
<accession>A0A1H1FV23</accession>
<dbReference type="Pfam" id="PF00440">
    <property type="entry name" value="TetR_N"/>
    <property type="match status" value="1"/>
</dbReference>
<dbReference type="InterPro" id="IPR054126">
    <property type="entry name" value="CprB_TetR_C"/>
</dbReference>
<dbReference type="GO" id="GO:0000976">
    <property type="term" value="F:transcription cis-regulatory region binding"/>
    <property type="evidence" value="ECO:0007669"/>
    <property type="project" value="TreeGrafter"/>
</dbReference>
<proteinExistence type="predicted"/>
<reference evidence="6 7" key="1">
    <citation type="submission" date="2016-10" db="EMBL/GenBank/DDBJ databases">
        <authorList>
            <person name="de Groot N.N."/>
        </authorList>
    </citation>
    <scope>NUCLEOTIDE SEQUENCE [LARGE SCALE GENOMIC DNA]</scope>
    <source>
        <strain evidence="6 7">DSM 20117</strain>
    </source>
</reference>
<evidence type="ECO:0000256" key="4">
    <source>
        <dbReference type="PROSITE-ProRule" id="PRU00335"/>
    </source>
</evidence>
<dbReference type="PANTHER" id="PTHR30055">
    <property type="entry name" value="HTH-TYPE TRANSCRIPTIONAL REGULATOR RUTR"/>
    <property type="match status" value="1"/>
</dbReference>
<dbReference type="RefSeq" id="WP_236777394.1">
    <property type="nucleotide sequence ID" value="NZ_CP018863.1"/>
</dbReference>
<dbReference type="Proteomes" id="UP000181917">
    <property type="component" value="Unassembled WGS sequence"/>
</dbReference>
<dbReference type="Pfam" id="PF21935">
    <property type="entry name" value="TetR_C_45"/>
    <property type="match status" value="1"/>
</dbReference>
<dbReference type="NCBIfam" id="NF041196">
    <property type="entry name" value="ScbR_bind_reg"/>
    <property type="match status" value="1"/>
</dbReference>
<gene>
    <name evidence="6" type="ORF">SAMN04489742_3661</name>
</gene>
<evidence type="ECO:0000313" key="7">
    <source>
        <dbReference type="Proteomes" id="UP000181917"/>
    </source>
</evidence>
<evidence type="ECO:0000256" key="1">
    <source>
        <dbReference type="ARBA" id="ARBA00023015"/>
    </source>
</evidence>
<organism evidence="6 7">
    <name type="scientific">Crystallibacter crystallopoietes</name>
    <dbReference type="NCBI Taxonomy" id="37928"/>
    <lineage>
        <taxon>Bacteria</taxon>
        <taxon>Bacillati</taxon>
        <taxon>Actinomycetota</taxon>
        <taxon>Actinomycetes</taxon>
        <taxon>Micrococcales</taxon>
        <taxon>Micrococcaceae</taxon>
        <taxon>Crystallibacter</taxon>
    </lineage>
</organism>
<feature type="domain" description="HTH tetR-type" evidence="5">
    <location>
        <begin position="8"/>
        <end position="68"/>
    </location>
</feature>
<dbReference type="PRINTS" id="PR00455">
    <property type="entry name" value="HTHTETR"/>
</dbReference>
<dbReference type="InterPro" id="IPR050109">
    <property type="entry name" value="HTH-type_TetR-like_transc_reg"/>
</dbReference>
<dbReference type="SUPFAM" id="SSF46689">
    <property type="entry name" value="Homeodomain-like"/>
    <property type="match status" value="1"/>
</dbReference>
<dbReference type="InterPro" id="IPR023772">
    <property type="entry name" value="DNA-bd_HTH_TetR-type_CS"/>
</dbReference>
<dbReference type="STRING" id="37928.SAMN04489742_3661"/>
<dbReference type="EMBL" id="FNKH01000002">
    <property type="protein sequence ID" value="SDR04598.1"/>
    <property type="molecule type" value="Genomic_DNA"/>
</dbReference>